<gene>
    <name evidence="1" type="ORF">GCM10008015_26380</name>
</gene>
<sequence length="57" mass="6940">MKNFKIDDDQEFIENDGIWIHHKNGIRCTEIPDSLFKYYSINEYNLDAIKNGYFFFK</sequence>
<organism evidence="1 2">
    <name type="scientific">Flavobacterium palustre</name>
    <dbReference type="NCBI Taxonomy" id="1476463"/>
    <lineage>
        <taxon>Bacteria</taxon>
        <taxon>Pseudomonadati</taxon>
        <taxon>Bacteroidota</taxon>
        <taxon>Flavobacteriia</taxon>
        <taxon>Flavobacteriales</taxon>
        <taxon>Flavobacteriaceae</taxon>
        <taxon>Flavobacterium</taxon>
    </lineage>
</organism>
<dbReference type="Proteomes" id="UP000658793">
    <property type="component" value="Unassembled WGS sequence"/>
</dbReference>
<reference evidence="2" key="1">
    <citation type="journal article" date="2019" name="Int. J. Syst. Evol. Microbiol.">
        <title>The Global Catalogue of Microorganisms (GCM) 10K type strain sequencing project: providing services to taxonomists for standard genome sequencing and annotation.</title>
        <authorList>
            <consortium name="The Broad Institute Genomics Platform"/>
            <consortium name="The Broad Institute Genome Sequencing Center for Infectious Disease"/>
            <person name="Wu L."/>
            <person name="Ma J."/>
        </authorList>
    </citation>
    <scope>NUCLEOTIDE SEQUENCE [LARGE SCALE GENOMIC DNA]</scope>
    <source>
        <strain evidence="2">CGMCC 1.12811</strain>
    </source>
</reference>
<proteinExistence type="predicted"/>
<keyword evidence="2" id="KW-1185">Reference proteome</keyword>
<comment type="caution">
    <text evidence="1">The sequence shown here is derived from an EMBL/GenBank/DDBJ whole genome shotgun (WGS) entry which is preliminary data.</text>
</comment>
<dbReference type="EMBL" id="BMGA01000007">
    <property type="protein sequence ID" value="GGA84290.1"/>
    <property type="molecule type" value="Genomic_DNA"/>
</dbReference>
<name>A0ABQ1HPV9_9FLAO</name>
<evidence type="ECO:0000313" key="1">
    <source>
        <dbReference type="EMBL" id="GGA84290.1"/>
    </source>
</evidence>
<evidence type="ECO:0000313" key="2">
    <source>
        <dbReference type="Proteomes" id="UP000658793"/>
    </source>
</evidence>
<protein>
    <submittedName>
        <fullName evidence="1">Uncharacterized protein</fullName>
    </submittedName>
</protein>
<accession>A0ABQ1HPV9</accession>